<dbReference type="SUPFAM" id="SSF54427">
    <property type="entry name" value="NTF2-like"/>
    <property type="match status" value="1"/>
</dbReference>
<dbReference type="InterPro" id="IPR032710">
    <property type="entry name" value="NTF2-like_dom_sf"/>
</dbReference>
<proteinExistence type="predicted"/>
<comment type="caution">
    <text evidence="1">The sequence shown here is derived from an EMBL/GenBank/DDBJ whole genome shotgun (WGS) entry which is preliminary data.</text>
</comment>
<name>A0A0J8GB41_9LIST</name>
<dbReference type="Gene3D" id="1.10.150.20">
    <property type="entry name" value="5' to 3' exonuclease, C-terminal subdomain"/>
    <property type="match status" value="1"/>
</dbReference>
<keyword evidence="2" id="KW-1185">Reference proteome</keyword>
<dbReference type="Pfam" id="PF14520">
    <property type="entry name" value="HHH_5"/>
    <property type="match status" value="1"/>
</dbReference>
<dbReference type="Gene3D" id="3.10.450.50">
    <property type="match status" value="1"/>
</dbReference>
<dbReference type="Proteomes" id="UP000052258">
    <property type="component" value="Unassembled WGS sequence"/>
</dbReference>
<sequence length="192" mass="21632">MTDLPKIGKPATNALATIGIKTLEQVKEYDEKTLANLHGIGPKALQILKQTLAERGWAFQNDPGEQTDFTLIAPTDCDNAPKKRMIRDYTIATAKADRKTLEALLVENFVWEVPGEFEIRGRTKFMDELFSHSEPIRSLELEHIITHGKCGALNGEMVTKKGQHVYFSDVFEFENHAKDAKITKIISYVSIK</sequence>
<evidence type="ECO:0000313" key="1">
    <source>
        <dbReference type="EMBL" id="KMT59865.1"/>
    </source>
</evidence>
<dbReference type="OrthoDB" id="7950977at2"/>
<dbReference type="AlphaFoldDB" id="A0A0J8GB41"/>
<dbReference type="RefSeq" id="WP_007474066.1">
    <property type="nucleotide sequence ID" value="NZ_KQ130614.1"/>
</dbReference>
<evidence type="ECO:0000313" key="2">
    <source>
        <dbReference type="Proteomes" id="UP000052258"/>
    </source>
</evidence>
<gene>
    <name evidence="1" type="ORF">X560_1578</name>
</gene>
<organism evidence="1 2">
    <name type="scientific">Listeria fleischmannii 1991</name>
    <dbReference type="NCBI Taxonomy" id="1430899"/>
    <lineage>
        <taxon>Bacteria</taxon>
        <taxon>Bacillati</taxon>
        <taxon>Bacillota</taxon>
        <taxon>Bacilli</taxon>
        <taxon>Bacillales</taxon>
        <taxon>Listeriaceae</taxon>
        <taxon>Listeria</taxon>
    </lineage>
</organism>
<reference evidence="1 2" key="1">
    <citation type="journal article" date="2015" name="Genome Biol. Evol.">
        <title>Comparative Genomics of Listeria Sensu Lato: Genus-Wide Differences in Evolutionary Dynamics and the Progressive Gain of Complex, Potentially Pathogenicity-Related Traits through Lateral Gene Transfer.</title>
        <authorList>
            <person name="Chiara M."/>
            <person name="Caruso M."/>
            <person name="D'Erchia A.M."/>
            <person name="Manzari C."/>
            <person name="Fraccalvieri R."/>
            <person name="Goffredo E."/>
            <person name="Latorre L."/>
            <person name="Miccolupo A."/>
            <person name="Padalino I."/>
            <person name="Santagada G."/>
            <person name="Chiocco D."/>
            <person name="Pesole G."/>
            <person name="Horner D.S."/>
            <person name="Parisi A."/>
        </authorList>
    </citation>
    <scope>NUCLEOTIDE SEQUENCE [LARGE SCALE GENOMIC DNA]</scope>
    <source>
        <strain evidence="1 2">1991</strain>
    </source>
</reference>
<dbReference type="PATRIC" id="fig|1430899.3.peg.1339"/>
<accession>A0A0J8GB41</accession>
<dbReference type="SUPFAM" id="SSF47789">
    <property type="entry name" value="C-terminal domain of RNA polymerase alpha subunit"/>
    <property type="match status" value="1"/>
</dbReference>
<dbReference type="EMBL" id="AZHO01000013">
    <property type="protein sequence ID" value="KMT59865.1"/>
    <property type="molecule type" value="Genomic_DNA"/>
</dbReference>
<protein>
    <submittedName>
        <fullName evidence="1">Uncharacterized protein</fullName>
    </submittedName>
</protein>